<evidence type="ECO:0000259" key="2">
    <source>
        <dbReference type="SMART" id="SM00471"/>
    </source>
</evidence>
<protein>
    <submittedName>
        <fullName evidence="3">HD domain-containing protein</fullName>
    </submittedName>
</protein>
<dbReference type="PANTHER" id="PTHR46246">
    <property type="entry name" value="GUANOSINE-3',5'-BIS(DIPHOSPHATE) 3'-PYROPHOSPHOHYDROLASE MESH1"/>
    <property type="match status" value="1"/>
</dbReference>
<dbReference type="PANTHER" id="PTHR46246:SF1">
    <property type="entry name" value="GUANOSINE-3',5'-BIS(DIPHOSPHATE) 3'-PYROPHOSPHOHYDROLASE MESH1"/>
    <property type="match status" value="1"/>
</dbReference>
<dbReference type="SMART" id="SM00471">
    <property type="entry name" value="HDc"/>
    <property type="match status" value="1"/>
</dbReference>
<dbReference type="Proteomes" id="UP000241788">
    <property type="component" value="Unassembled WGS sequence"/>
</dbReference>
<dbReference type="EMBL" id="FTLW01000002">
    <property type="protein sequence ID" value="SIQ34887.1"/>
    <property type="molecule type" value="Genomic_DNA"/>
</dbReference>
<dbReference type="Gene3D" id="1.10.3210.10">
    <property type="entry name" value="Hypothetical protein af1432"/>
    <property type="match status" value="1"/>
</dbReference>
<gene>
    <name evidence="3" type="ORF">SAMN05421546_1155</name>
</gene>
<dbReference type="InterPro" id="IPR052194">
    <property type="entry name" value="MESH1"/>
</dbReference>
<accession>A0A1N6S1G0</accession>
<organism evidence="3 4">
    <name type="scientific">Solilutibacter tolerans</name>
    <dbReference type="NCBI Taxonomy" id="1604334"/>
    <lineage>
        <taxon>Bacteria</taxon>
        <taxon>Pseudomonadati</taxon>
        <taxon>Pseudomonadota</taxon>
        <taxon>Gammaproteobacteria</taxon>
        <taxon>Lysobacterales</taxon>
        <taxon>Lysobacteraceae</taxon>
        <taxon>Solilutibacter</taxon>
    </lineage>
</organism>
<dbReference type="SUPFAM" id="SSF109604">
    <property type="entry name" value="HD-domain/PDEase-like"/>
    <property type="match status" value="1"/>
</dbReference>
<dbReference type="AlphaFoldDB" id="A0A1N6S1G0"/>
<name>A0A1N6S1G0_9GAMM</name>
<proteinExistence type="predicted"/>
<dbReference type="RefSeq" id="WP_076586139.1">
    <property type="nucleotide sequence ID" value="NZ_FTLW01000002.1"/>
</dbReference>
<dbReference type="STRING" id="1604334.SAMN05421546_1155"/>
<evidence type="ECO:0000313" key="3">
    <source>
        <dbReference type="EMBL" id="SIQ34887.1"/>
    </source>
</evidence>
<evidence type="ECO:0000256" key="1">
    <source>
        <dbReference type="SAM" id="Coils"/>
    </source>
</evidence>
<dbReference type="Pfam" id="PF13328">
    <property type="entry name" value="HD_4"/>
    <property type="match status" value="1"/>
</dbReference>
<feature type="coiled-coil region" evidence="1">
    <location>
        <begin position="91"/>
        <end position="125"/>
    </location>
</feature>
<feature type="domain" description="HD/PDEase" evidence="2">
    <location>
        <begin position="27"/>
        <end position="147"/>
    </location>
</feature>
<dbReference type="OrthoDB" id="9802385at2"/>
<reference evidence="4" key="1">
    <citation type="submission" date="2017-01" db="EMBL/GenBank/DDBJ databases">
        <authorList>
            <person name="Varghese N."/>
            <person name="Submissions S."/>
        </authorList>
    </citation>
    <scope>NUCLEOTIDE SEQUENCE [LARGE SCALE GENOMIC DNA]</scope>
    <source>
        <strain evidence="4">UM1</strain>
    </source>
</reference>
<evidence type="ECO:0000313" key="4">
    <source>
        <dbReference type="Proteomes" id="UP000241788"/>
    </source>
</evidence>
<dbReference type="InterPro" id="IPR003607">
    <property type="entry name" value="HD/PDEase_dom"/>
</dbReference>
<sequence>MHSFSHRITDAFDYARVALGSQTRKGSNMPYVYHPLGIASLIIEFGGDEDEAIAGLLHDVVEDYGVEHLAAVRTMFGEKVARILTDCTVGAAHAKERFDSAETKREDWQQRKEQHLAHLEQANEMALLVSACDKLQKARAIVKGLESDEIGTTTFDHLFGEREETLWYYRSLASIFSKRGTPPSEALLETVMHMHALLGDEWPQSIEAGSLRPLPSQRSLHAYRAGMPAEPVNAQPLLPHAAENPAQL</sequence>
<keyword evidence="1" id="KW-0175">Coiled coil</keyword>
<keyword evidence="4" id="KW-1185">Reference proteome</keyword>
<dbReference type="GO" id="GO:0008893">
    <property type="term" value="F:guanosine-3',5'-bis(diphosphate) 3'-diphosphatase activity"/>
    <property type="evidence" value="ECO:0007669"/>
    <property type="project" value="TreeGrafter"/>
</dbReference>